<keyword evidence="2" id="KW-1185">Reference proteome</keyword>
<reference evidence="2" key="1">
    <citation type="journal article" date="2013" name="Nat. Genet.">
        <title>The duck genome and transcriptome provide insight into an avian influenza virus reservoir species.</title>
        <authorList>
            <person name="Huang Y."/>
            <person name="Li Y."/>
            <person name="Burt D.W."/>
            <person name="Chen H."/>
            <person name="Zhang Y."/>
            <person name="Qian W."/>
            <person name="Kim H."/>
            <person name="Gan S."/>
            <person name="Zhao Y."/>
            <person name="Li J."/>
            <person name="Yi K."/>
            <person name="Feng H."/>
            <person name="Zhu P."/>
            <person name="Li B."/>
            <person name="Liu Q."/>
            <person name="Fairley S."/>
            <person name="Magor K.E."/>
            <person name="Du Z."/>
            <person name="Hu X."/>
            <person name="Goodman L."/>
            <person name="Tafer H."/>
            <person name="Vignal A."/>
            <person name="Lee T."/>
            <person name="Kim K.W."/>
            <person name="Sheng Z."/>
            <person name="An Y."/>
            <person name="Searle S."/>
            <person name="Herrero J."/>
            <person name="Groenen M.A."/>
            <person name="Crooijmans R.P."/>
            <person name="Faraut T."/>
            <person name="Cai Q."/>
            <person name="Webster R.G."/>
            <person name="Aldridge J.R."/>
            <person name="Warren W.C."/>
            <person name="Bartschat S."/>
            <person name="Kehr S."/>
            <person name="Marz M."/>
            <person name="Stadler P.F."/>
            <person name="Smith J."/>
            <person name="Kraus R.H."/>
            <person name="Zhao Y."/>
            <person name="Ren L."/>
            <person name="Fei J."/>
            <person name="Morisson M."/>
            <person name="Kaiser P."/>
            <person name="Griffin D.K."/>
            <person name="Rao M."/>
            <person name="Pitel F."/>
            <person name="Wang J."/>
            <person name="Li N."/>
        </authorList>
    </citation>
    <scope>NUCLEOTIDE SEQUENCE [LARGE SCALE GENOMIC DNA]</scope>
</reference>
<organism evidence="1 2">
    <name type="scientific">Anas platyrhynchos</name>
    <name type="common">Mallard</name>
    <name type="synonym">Anas boschas</name>
    <dbReference type="NCBI Taxonomy" id="8839"/>
    <lineage>
        <taxon>Eukaryota</taxon>
        <taxon>Metazoa</taxon>
        <taxon>Chordata</taxon>
        <taxon>Craniata</taxon>
        <taxon>Vertebrata</taxon>
        <taxon>Euteleostomi</taxon>
        <taxon>Archelosauria</taxon>
        <taxon>Archosauria</taxon>
        <taxon>Dinosauria</taxon>
        <taxon>Saurischia</taxon>
        <taxon>Theropoda</taxon>
        <taxon>Coelurosauria</taxon>
        <taxon>Aves</taxon>
        <taxon>Neognathae</taxon>
        <taxon>Galloanserae</taxon>
        <taxon>Anseriformes</taxon>
        <taxon>Anatidae</taxon>
        <taxon>Anatinae</taxon>
        <taxon>Anas</taxon>
    </lineage>
</organism>
<evidence type="ECO:0000313" key="1">
    <source>
        <dbReference type="EMBL" id="EOB02789.1"/>
    </source>
</evidence>
<dbReference type="AlphaFoldDB" id="R0LAU6"/>
<accession>R0LAU6</accession>
<gene>
    <name evidence="1" type="ORF">Anapl_00880</name>
</gene>
<protein>
    <submittedName>
        <fullName evidence="1">Uncharacterized protein</fullName>
    </submittedName>
</protein>
<name>R0LAU6_ANAPL</name>
<dbReference type="Proteomes" id="UP000296049">
    <property type="component" value="Unassembled WGS sequence"/>
</dbReference>
<evidence type="ECO:0000313" key="2">
    <source>
        <dbReference type="Proteomes" id="UP000296049"/>
    </source>
</evidence>
<dbReference type="EMBL" id="KB742929">
    <property type="protein sequence ID" value="EOB02789.1"/>
    <property type="molecule type" value="Genomic_DNA"/>
</dbReference>
<proteinExistence type="predicted"/>
<sequence length="251" mass="27706">MGEYGWTLKTCTKAQLQEKRGNSRKKRDLLPPLQTSVIQGATAAYNYLNRDPDVPADQPFVWPAVALTSSILSARNGDRTRISLMTSADFSTDLLKNAPEHQDRHVALQHLLTQQVPSDEGWICGDTAQPRPAVCYRQLLEHTQLSGHTSKFYVAVEKLEENPAPASTGTARSQKLFQKTTTASIRSLLPLAQSPNVLPPADLRAGEQMTQIHSSDKVIPLFSFKDVATVSASKHLFLTHITSGRSFETLD</sequence>